<dbReference type="AlphaFoldDB" id="A0A395GYJ0"/>
<sequence length="410" mass="44528">MLAMGCAEVGAAIWLMFATSRGWPVSTTQTMVASLVAVGLASQAHIDWAWSHGSVSQIVATWGVSPLVSCVLSALIFGTIKGTVLGRADPFKWPMRLFPVYLAFTGALLALFIVISASTASSLEAFGAGKAAGIVLGVFAGCLIFATVFFVPYFHRILVKGDARLRFYHLPLGPWLLKDDCPLYWPAVPSSHESEPREKVNTIAHTESQGSSDLESAQDHIPSICKQSPIPRDHFLTPTQHLTWLHPRKYWSWLEFLLQGVARDVLTPSDHLRSIHARAHRYDDRVEHLWRYCLVLAAMLMSIAHGSNDVANAVAPWGRHLRHQSCSGCGYADSYSGMVPGNCRHTDRSGVLGVWIPCGADAGKWHHADDPNTRVCGGAWSCSDGAGSFKAGIASVNDAVSNGRSDGGWR</sequence>
<keyword evidence="2 7" id="KW-0813">Transport</keyword>
<feature type="transmembrane region" description="Helical" evidence="7">
    <location>
        <begin position="58"/>
        <end position="77"/>
    </location>
</feature>
<gene>
    <name evidence="8" type="ORF">BO80DRAFT_425929</name>
</gene>
<evidence type="ECO:0000256" key="5">
    <source>
        <dbReference type="ARBA" id="ARBA00022989"/>
    </source>
</evidence>
<feature type="transmembrane region" description="Helical" evidence="7">
    <location>
        <begin position="131"/>
        <end position="154"/>
    </location>
</feature>
<evidence type="ECO:0000313" key="9">
    <source>
        <dbReference type="Proteomes" id="UP000249402"/>
    </source>
</evidence>
<organism evidence="8 9">
    <name type="scientific">Aspergillus ibericus CBS 121593</name>
    <dbReference type="NCBI Taxonomy" id="1448316"/>
    <lineage>
        <taxon>Eukaryota</taxon>
        <taxon>Fungi</taxon>
        <taxon>Dikarya</taxon>
        <taxon>Ascomycota</taxon>
        <taxon>Pezizomycotina</taxon>
        <taxon>Eurotiomycetes</taxon>
        <taxon>Eurotiomycetidae</taxon>
        <taxon>Eurotiales</taxon>
        <taxon>Aspergillaceae</taxon>
        <taxon>Aspergillus</taxon>
        <taxon>Aspergillus subgen. Circumdati</taxon>
    </lineage>
</organism>
<dbReference type="EMBL" id="KZ824442">
    <property type="protein sequence ID" value="RAL00139.1"/>
    <property type="molecule type" value="Genomic_DNA"/>
</dbReference>
<dbReference type="GO" id="GO:0005315">
    <property type="term" value="F:phosphate transmembrane transporter activity"/>
    <property type="evidence" value="ECO:0007669"/>
    <property type="project" value="InterPro"/>
</dbReference>
<keyword evidence="4 7" id="KW-0812">Transmembrane</keyword>
<keyword evidence="3 7" id="KW-0592">Phosphate transport</keyword>
<dbReference type="InterPro" id="IPR001204">
    <property type="entry name" value="Phos_transporter"/>
</dbReference>
<comment type="similarity">
    <text evidence="7">Belongs to the inorganic phosphate transporter (PiT) (TC 2.A.20) family.</text>
</comment>
<dbReference type="Proteomes" id="UP000249402">
    <property type="component" value="Unassembled WGS sequence"/>
</dbReference>
<reference evidence="8 9" key="1">
    <citation type="submission" date="2018-02" db="EMBL/GenBank/DDBJ databases">
        <title>The genomes of Aspergillus section Nigri reveals drivers in fungal speciation.</title>
        <authorList>
            <consortium name="DOE Joint Genome Institute"/>
            <person name="Vesth T.C."/>
            <person name="Nybo J."/>
            <person name="Theobald S."/>
            <person name="Brandl J."/>
            <person name="Frisvad J.C."/>
            <person name="Nielsen K.F."/>
            <person name="Lyhne E.K."/>
            <person name="Kogle M.E."/>
            <person name="Kuo A."/>
            <person name="Riley R."/>
            <person name="Clum A."/>
            <person name="Nolan M."/>
            <person name="Lipzen A."/>
            <person name="Salamov A."/>
            <person name="Henrissat B."/>
            <person name="Wiebenga A."/>
            <person name="De vries R.P."/>
            <person name="Grigoriev I.V."/>
            <person name="Mortensen U.H."/>
            <person name="Andersen M.R."/>
            <person name="Baker S.E."/>
        </authorList>
    </citation>
    <scope>NUCLEOTIDE SEQUENCE [LARGE SCALE GENOMIC DNA]</scope>
    <source>
        <strain evidence="8 9">CBS 121593</strain>
    </source>
</reference>
<feature type="transmembrane region" description="Helical" evidence="7">
    <location>
        <begin position="98"/>
        <end position="119"/>
    </location>
</feature>
<dbReference type="VEuPathDB" id="FungiDB:BO80DRAFT_425929"/>
<keyword evidence="5 7" id="KW-1133">Transmembrane helix</keyword>
<comment type="caution">
    <text evidence="7">Lacks conserved residue(s) required for the propagation of feature annotation.</text>
</comment>
<dbReference type="GO" id="GO:0035435">
    <property type="term" value="P:phosphate ion transmembrane transport"/>
    <property type="evidence" value="ECO:0007669"/>
    <property type="project" value="TreeGrafter"/>
</dbReference>
<evidence type="ECO:0000256" key="2">
    <source>
        <dbReference type="ARBA" id="ARBA00022448"/>
    </source>
</evidence>
<protein>
    <recommendedName>
        <fullName evidence="7">Phosphate transporter</fullName>
    </recommendedName>
</protein>
<keyword evidence="6 7" id="KW-0472">Membrane</keyword>
<dbReference type="GeneID" id="37224506"/>
<evidence type="ECO:0000256" key="1">
    <source>
        <dbReference type="ARBA" id="ARBA00004141"/>
    </source>
</evidence>
<comment type="subcellular location">
    <subcellularLocation>
        <location evidence="1 7">Membrane</location>
        <topology evidence="1 7">Multi-pass membrane protein</topology>
    </subcellularLocation>
</comment>
<dbReference type="OrthoDB" id="260807at2759"/>
<evidence type="ECO:0000256" key="6">
    <source>
        <dbReference type="ARBA" id="ARBA00023136"/>
    </source>
</evidence>
<name>A0A395GYJ0_9EURO</name>
<accession>A0A395GYJ0</accession>
<dbReference type="GO" id="GO:0016020">
    <property type="term" value="C:membrane"/>
    <property type="evidence" value="ECO:0007669"/>
    <property type="project" value="UniProtKB-SubCell"/>
</dbReference>
<keyword evidence="9" id="KW-1185">Reference proteome</keyword>
<dbReference type="RefSeq" id="XP_025574466.1">
    <property type="nucleotide sequence ID" value="XM_025719641.1"/>
</dbReference>
<dbReference type="PANTHER" id="PTHR11101:SF55">
    <property type="entry name" value="PHOSPHATE TRANSPORTER"/>
    <property type="match status" value="1"/>
</dbReference>
<comment type="function">
    <text evidence="7">Sodium-phosphate symporter.</text>
</comment>
<evidence type="ECO:0000313" key="8">
    <source>
        <dbReference type="EMBL" id="RAL00139.1"/>
    </source>
</evidence>
<evidence type="ECO:0000256" key="3">
    <source>
        <dbReference type="ARBA" id="ARBA00022592"/>
    </source>
</evidence>
<evidence type="ECO:0000256" key="7">
    <source>
        <dbReference type="RuleBase" id="RU363058"/>
    </source>
</evidence>
<dbReference type="STRING" id="1448316.A0A395GYJ0"/>
<dbReference type="PANTHER" id="PTHR11101">
    <property type="entry name" value="PHOSPHATE TRANSPORTER"/>
    <property type="match status" value="1"/>
</dbReference>
<evidence type="ECO:0000256" key="4">
    <source>
        <dbReference type="ARBA" id="ARBA00022692"/>
    </source>
</evidence>
<dbReference type="Pfam" id="PF01384">
    <property type="entry name" value="PHO4"/>
    <property type="match status" value="1"/>
</dbReference>
<proteinExistence type="inferred from homology"/>